<feature type="domain" description="C2" evidence="1">
    <location>
        <begin position="1"/>
        <end position="110"/>
    </location>
</feature>
<dbReference type="Gene3D" id="2.60.40.150">
    <property type="entry name" value="C2 domain"/>
    <property type="match status" value="1"/>
</dbReference>
<dbReference type="InterPro" id="IPR035892">
    <property type="entry name" value="C2_domain_sf"/>
</dbReference>
<dbReference type="STRING" id="52838.A0A4V4H5H8"/>
<dbReference type="Proteomes" id="UP000317650">
    <property type="component" value="Chromosome 11"/>
</dbReference>
<dbReference type="InterPro" id="IPR000008">
    <property type="entry name" value="C2_dom"/>
</dbReference>
<evidence type="ECO:0000313" key="2">
    <source>
        <dbReference type="EMBL" id="THU56106.1"/>
    </source>
</evidence>
<dbReference type="PROSITE" id="PS50004">
    <property type="entry name" value="C2"/>
    <property type="match status" value="1"/>
</dbReference>
<organism evidence="2 3">
    <name type="scientific">Musa balbisiana</name>
    <name type="common">Banana</name>
    <dbReference type="NCBI Taxonomy" id="52838"/>
    <lineage>
        <taxon>Eukaryota</taxon>
        <taxon>Viridiplantae</taxon>
        <taxon>Streptophyta</taxon>
        <taxon>Embryophyta</taxon>
        <taxon>Tracheophyta</taxon>
        <taxon>Spermatophyta</taxon>
        <taxon>Magnoliopsida</taxon>
        <taxon>Liliopsida</taxon>
        <taxon>Zingiberales</taxon>
        <taxon>Musaceae</taxon>
        <taxon>Musa</taxon>
    </lineage>
</organism>
<comment type="caution">
    <text evidence="2">The sequence shown here is derived from an EMBL/GenBank/DDBJ whole genome shotgun (WGS) entry which is preliminary data.</text>
</comment>
<keyword evidence="3" id="KW-1185">Reference proteome</keyword>
<dbReference type="SUPFAM" id="SSF49562">
    <property type="entry name" value="C2 domain (Calcium/lipid-binding domain, CaLB)"/>
    <property type="match status" value="1"/>
</dbReference>
<name>A0A4V4H5H8_MUSBA</name>
<dbReference type="EMBL" id="PYDT01000007">
    <property type="protein sequence ID" value="THU56106.1"/>
    <property type="molecule type" value="Genomic_DNA"/>
</dbReference>
<accession>A0A4V4H5H8</accession>
<reference evidence="2 3" key="1">
    <citation type="journal article" date="2019" name="Nat. Plants">
        <title>Genome sequencing of Musa balbisiana reveals subgenome evolution and function divergence in polyploid bananas.</title>
        <authorList>
            <person name="Yao X."/>
        </authorList>
    </citation>
    <scope>NUCLEOTIDE SEQUENCE [LARGE SCALE GENOMIC DNA]</scope>
    <source>
        <strain evidence="3">cv. DH-PKW</strain>
        <tissue evidence="2">Leaves</tissue>
    </source>
</reference>
<sequence>MAYRTLEITLVSAKGLKDVNLISKMAVYAVVSLSGNRRGRQLTPPDREGGRNPTWNSTIRLTVPVDVDLARHSIHILLRTKRALLDRDVGEVRVPLSDLLSGACGGPLPVQFVSYQVHRVTSGKPNGVLNFSYKPGECVAAFALVPSASAYPPPFMAHPTAPVMLYPAGTSSAAYPAYGAGLPYPPPVVYQQLPPLSYGHPPVGYGYGYSPASYGYGYGAAPPPVVQPHRKKILGTGLVGGALGGLLIGDMISGAAAYDAGLVQQASI</sequence>
<dbReference type="CDD" id="cd04051">
    <property type="entry name" value="C2_SRC2_like"/>
    <property type="match status" value="1"/>
</dbReference>
<dbReference type="SMART" id="SM00239">
    <property type="entry name" value="C2"/>
    <property type="match status" value="1"/>
</dbReference>
<gene>
    <name evidence="2" type="ORF">C4D60_Mb11t13760</name>
</gene>
<protein>
    <recommendedName>
        <fullName evidence="1">C2 domain-containing protein</fullName>
    </recommendedName>
</protein>
<dbReference type="PANTHER" id="PTHR32246:SF173">
    <property type="entry name" value="C2 DOMAIN-CONTAINING PROTEIN"/>
    <property type="match status" value="1"/>
</dbReference>
<dbReference type="Pfam" id="PF00168">
    <property type="entry name" value="C2"/>
    <property type="match status" value="1"/>
</dbReference>
<dbReference type="InterPro" id="IPR044750">
    <property type="entry name" value="C2_SRC2/BAP"/>
</dbReference>
<evidence type="ECO:0000313" key="3">
    <source>
        <dbReference type="Proteomes" id="UP000317650"/>
    </source>
</evidence>
<dbReference type="AlphaFoldDB" id="A0A4V4H5H8"/>
<proteinExistence type="predicted"/>
<dbReference type="GO" id="GO:0006952">
    <property type="term" value="P:defense response"/>
    <property type="evidence" value="ECO:0007669"/>
    <property type="project" value="InterPro"/>
</dbReference>
<evidence type="ECO:0000259" key="1">
    <source>
        <dbReference type="PROSITE" id="PS50004"/>
    </source>
</evidence>
<dbReference type="PANTHER" id="PTHR32246">
    <property type="entry name" value="INGRESSION PROTEIN FIC1"/>
    <property type="match status" value="1"/>
</dbReference>